<name>F4Q754_CACFS</name>
<dbReference type="PROSITE" id="PS50096">
    <property type="entry name" value="IQ"/>
    <property type="match status" value="2"/>
</dbReference>
<sequence>MVQHIYGFLFSLLRLASKIPPETQKWSKLYLGCTLDYDVQSVCLLAFSSYKYSRGNVWVENPDKTGEWISGEITKESDDKIHIKTETGNDVIVTKDEVKFQNPVIQEGIDDMTSLSHLHEPAVIHNLIKRYELNTIYTYTGTILIAINPYCNLPIYTKEMIDSYCDQPVVKLPPHVYAIAESSYRQMLNSKSNQSILVSGESGAGKTETTKFLLQYFAAMGEMRGQSTQDAAANNNIEAQVIKSTPILEAFGNAKTLRNDNSSRFGKFITIRFDKIKGTIVGASLETYLLEKSRIVSPPTNERSYHIFYQFLRGVDQSVRDTLSVTNEPSDFTYLSNSGCQDVDQVDDSDIFTKTKQALEIVGFTEDDLMGVYKILAAILHCGNIQFKEKEGGEDNAADLVSSSTLSSVSKDYDPLETLCSLLQVSKEKLKSTFITRTIKAGNESYTIPMNVKQACEARDSLAMYLYSRLFDWIVLRINNSINKVKGDNVFIGILDIYGFESFESNSFEQFTINYANEKLQNQFNHQIFKLEQEEYTKEKIDWSYITFNDNQDCIDLIEKKPLGILSILDEESQFPKATPTTLSTKLVSNHAKTKHFEKARFSNTHFTIDHYAGKVDYDTELFLEKNKDFIIAEQVMELQATAWSFFKTIITTLSQPKPQQQNGTASTSASSSSKGGQPSSGFKFMSVSTQFKDSLNQLMTTINATSPHYIRCIKPNTIKQANHFEKPMVLQQLKCGGVIEQLRISRSGYPGRLEYDSFLKRYRLLAAAELVGKSHLLNEPKKGTEVLIGKLGIDIDNAQFGVSKIFFRSGIIANLELLRDETMSKSAVRIQKRWKGFKERHRYTELKRASVHLQTLIRRELGRLEVKQLVDIQMAIVLQTYTRSSLAAQEYADTLSASTCLQSYIRSTIIADELRELVKERAALSLQTHARGCAVHQHFKDMLNATSRIKRQYKVKMARRMLQQLRAEAKSLSRAVEEQNKLKKQAEEMNARLEAEKLEKQRMEEERQQTAKRMQEEKEQAELEKQEIAKRMQEEKERVEQEKQEMAARIEQEKLEMAKLAEQAKDELDVTKNKFERSQTEIVELKSTIDDMQDTINQLNQKLQQQPSTPSKPLVATMTSVTPPPTTQPQEDNNPHTFIPIKSDSESSSSSSVIQPRGPDTRVSPVPSEHIDHGKQQEIESLNQKIQELKDQLEKERLEKERLANSSGGGMVQGVIMGRPKQTKQQEKQQLQRPISKDQILINKGMSKSLSYVDFQQIVENNVPAQSQHQHGQKTLATEPSSNNSVPDLMMALEINNNKEVAGRYLVDQLLFAKEPSFVHNMMPEPSYIILRCFLKDALGGVEEDEKKTAVARDILSYYVETLGTMITRDTHSLDLDGSCYWLSNVSLMLYVIDHQSSTPNSPIAGQQTKQPQPPPQTMAILRIKTQLQNILLKIYNSLVKNLLDYIQPIVHRSLNDPNTDIDLMEPLTQYLSKVFSTLQNYFVYDSTREMLFEQVFKYINSLLFNEILLRKDLCSLRSSIHLKMNISELEYWSKGYGSEWAQRASNQLSQIKETIYVLMVDKTLVTDSETRKQVCPNLTDAQIKQLLTMYSPDLDSFEEPVPVETIALIMESPTYNKSENILLDLSNIFSLKLDQLHSITMSQLDTIPHSCNHLVSSIIRKNMETHNNTTQNVNNNGLGSSNNRVILSPPNTQLQQPTAVVTTIK</sequence>
<dbReference type="PANTHER" id="PTHR13140:SF706">
    <property type="entry name" value="DILUTE CLASS UNCONVENTIONAL MYOSIN, ISOFORM C"/>
    <property type="match status" value="1"/>
</dbReference>
<dbReference type="OMA" id="DCYRAMI"/>
<dbReference type="GO" id="GO:0007015">
    <property type="term" value="P:actin filament organization"/>
    <property type="evidence" value="ECO:0007669"/>
    <property type="project" value="TreeGrafter"/>
</dbReference>
<dbReference type="PROSITE" id="PS51126">
    <property type="entry name" value="DILUTE"/>
    <property type="match status" value="1"/>
</dbReference>
<feature type="domain" description="Myosin motor" evidence="12">
    <location>
        <begin position="107"/>
        <end position="821"/>
    </location>
</feature>
<keyword evidence="3 8" id="KW-0067">ATP-binding</keyword>
<evidence type="ECO:0000256" key="10">
    <source>
        <dbReference type="SAM" id="SignalP"/>
    </source>
</evidence>
<keyword evidence="2 8" id="KW-0547">Nucleotide-binding</keyword>
<evidence type="ECO:0000259" key="13">
    <source>
        <dbReference type="PROSITE" id="PS51844"/>
    </source>
</evidence>
<dbReference type="SMART" id="SM00015">
    <property type="entry name" value="IQ"/>
    <property type="match status" value="3"/>
</dbReference>
<dbReference type="EMBL" id="GL883024">
    <property type="protein sequence ID" value="EGG16236.1"/>
    <property type="molecule type" value="Genomic_DNA"/>
</dbReference>
<reference evidence="15" key="1">
    <citation type="journal article" date="2011" name="Genome Res.">
        <title>Phylogeny-wide analysis of social amoeba genomes highlights ancient origins for complex intercellular communication.</title>
        <authorList>
            <person name="Heidel A.J."/>
            <person name="Lawal H.M."/>
            <person name="Felder M."/>
            <person name="Schilde C."/>
            <person name="Helps N.R."/>
            <person name="Tunggal B."/>
            <person name="Rivero F."/>
            <person name="John U."/>
            <person name="Schleicher M."/>
            <person name="Eichinger L."/>
            <person name="Platzer M."/>
            <person name="Noegel A.A."/>
            <person name="Schaap P."/>
            <person name="Gloeckner G."/>
        </authorList>
    </citation>
    <scope>NUCLEOTIDE SEQUENCE [LARGE SCALE GENOMIC DNA]</scope>
    <source>
        <strain evidence="15">SH3</strain>
    </source>
</reference>
<keyword evidence="7 8" id="KW-0009">Actin-binding</keyword>
<protein>
    <submittedName>
        <fullName evidence="14">Myosin</fullName>
    </submittedName>
</protein>
<evidence type="ECO:0000256" key="7">
    <source>
        <dbReference type="ARBA" id="ARBA00023203"/>
    </source>
</evidence>
<dbReference type="FunFam" id="1.10.10.820:FF:000001">
    <property type="entry name" value="Myosin heavy chain"/>
    <property type="match status" value="1"/>
</dbReference>
<dbReference type="Gene3D" id="1.20.120.720">
    <property type="entry name" value="Myosin VI head, motor domain, U50 subdomain"/>
    <property type="match status" value="1"/>
</dbReference>
<feature type="region of interest" description="Disordered" evidence="9">
    <location>
        <begin position="1102"/>
        <end position="1177"/>
    </location>
</feature>
<dbReference type="PRINTS" id="PR00193">
    <property type="entry name" value="MYOSINHEAVY"/>
</dbReference>
<dbReference type="GO" id="GO:0016020">
    <property type="term" value="C:membrane"/>
    <property type="evidence" value="ECO:0007669"/>
    <property type="project" value="TreeGrafter"/>
</dbReference>
<evidence type="ECO:0000256" key="4">
    <source>
        <dbReference type="ARBA" id="ARBA00023054"/>
    </source>
</evidence>
<dbReference type="InterPro" id="IPR002710">
    <property type="entry name" value="Dilute_dom"/>
</dbReference>
<evidence type="ECO:0000256" key="3">
    <source>
        <dbReference type="ARBA" id="ARBA00022840"/>
    </source>
</evidence>
<feature type="region of interest" description="Disordered" evidence="9">
    <location>
        <begin position="997"/>
        <end position="1025"/>
    </location>
</feature>
<dbReference type="Gene3D" id="1.20.5.190">
    <property type="match status" value="1"/>
</dbReference>
<evidence type="ECO:0000259" key="12">
    <source>
        <dbReference type="PROSITE" id="PS51456"/>
    </source>
</evidence>
<dbReference type="Pfam" id="PF02736">
    <property type="entry name" value="Myosin_N"/>
    <property type="match status" value="1"/>
</dbReference>
<dbReference type="GO" id="GO:0005524">
    <property type="term" value="F:ATP binding"/>
    <property type="evidence" value="ECO:0007669"/>
    <property type="project" value="UniProtKB-UniRule"/>
</dbReference>
<keyword evidence="1" id="KW-0677">Repeat</keyword>
<dbReference type="GO" id="GO:0005737">
    <property type="term" value="C:cytoplasm"/>
    <property type="evidence" value="ECO:0007669"/>
    <property type="project" value="TreeGrafter"/>
</dbReference>
<dbReference type="Gene3D" id="3.40.850.10">
    <property type="entry name" value="Kinesin motor domain"/>
    <property type="match status" value="1"/>
</dbReference>
<dbReference type="Pfam" id="PF00063">
    <property type="entry name" value="Myosin_head"/>
    <property type="match status" value="1"/>
</dbReference>
<dbReference type="Pfam" id="PF01843">
    <property type="entry name" value="DIL"/>
    <property type="match status" value="1"/>
</dbReference>
<keyword evidence="15" id="KW-1185">Reference proteome</keyword>
<dbReference type="CDD" id="cd23767">
    <property type="entry name" value="IQCD"/>
    <property type="match status" value="1"/>
</dbReference>
<evidence type="ECO:0000313" key="14">
    <source>
        <dbReference type="EMBL" id="EGG16236.1"/>
    </source>
</evidence>
<dbReference type="Proteomes" id="UP000007797">
    <property type="component" value="Unassembled WGS sequence"/>
</dbReference>
<dbReference type="GO" id="GO:0051015">
    <property type="term" value="F:actin filament binding"/>
    <property type="evidence" value="ECO:0007669"/>
    <property type="project" value="TreeGrafter"/>
</dbReference>
<dbReference type="GO" id="GO:0016459">
    <property type="term" value="C:myosin complex"/>
    <property type="evidence" value="ECO:0007669"/>
    <property type="project" value="UniProtKB-KW"/>
</dbReference>
<dbReference type="Gene3D" id="3.30.70.1590">
    <property type="match status" value="1"/>
</dbReference>
<dbReference type="InterPro" id="IPR036961">
    <property type="entry name" value="Kinesin_motor_dom_sf"/>
</dbReference>
<feature type="compositionally biased region" description="Polar residues" evidence="9">
    <location>
        <begin position="1102"/>
        <end position="1122"/>
    </location>
</feature>
<feature type="binding site" evidence="8">
    <location>
        <begin position="200"/>
        <end position="207"/>
    </location>
    <ligand>
        <name>ATP</name>
        <dbReference type="ChEBI" id="CHEBI:30616"/>
    </ligand>
</feature>
<evidence type="ECO:0000256" key="8">
    <source>
        <dbReference type="PROSITE-ProRule" id="PRU00782"/>
    </source>
</evidence>
<feature type="signal peptide" evidence="10">
    <location>
        <begin position="1"/>
        <end position="18"/>
    </location>
</feature>
<organism evidence="14 15">
    <name type="scientific">Cavenderia fasciculata</name>
    <name type="common">Slime mold</name>
    <name type="synonym">Dictyostelium fasciculatum</name>
    <dbReference type="NCBI Taxonomy" id="261658"/>
    <lineage>
        <taxon>Eukaryota</taxon>
        <taxon>Amoebozoa</taxon>
        <taxon>Evosea</taxon>
        <taxon>Eumycetozoa</taxon>
        <taxon>Dictyostelia</taxon>
        <taxon>Acytosteliales</taxon>
        <taxon>Cavenderiaceae</taxon>
        <taxon>Cavenderia</taxon>
    </lineage>
</organism>
<keyword evidence="6 8" id="KW-0505">Motor protein</keyword>
<feature type="chain" id="PRO_5003313771" evidence="10">
    <location>
        <begin position="19"/>
        <end position="1707"/>
    </location>
</feature>
<feature type="region of interest" description="Disordered" evidence="9">
    <location>
        <begin position="1202"/>
        <end position="1240"/>
    </location>
</feature>
<dbReference type="OrthoDB" id="6108017at2759"/>
<evidence type="ECO:0000256" key="5">
    <source>
        <dbReference type="ARBA" id="ARBA00023123"/>
    </source>
</evidence>
<evidence type="ECO:0000313" key="15">
    <source>
        <dbReference type="Proteomes" id="UP000007797"/>
    </source>
</evidence>
<evidence type="ECO:0000256" key="2">
    <source>
        <dbReference type="ARBA" id="ARBA00022741"/>
    </source>
</evidence>
<dbReference type="KEGG" id="dfa:DFA_09266"/>
<evidence type="ECO:0000256" key="6">
    <source>
        <dbReference type="ARBA" id="ARBA00023175"/>
    </source>
</evidence>
<feature type="compositionally biased region" description="Low complexity" evidence="9">
    <location>
        <begin position="660"/>
        <end position="680"/>
    </location>
</feature>
<dbReference type="PANTHER" id="PTHR13140">
    <property type="entry name" value="MYOSIN"/>
    <property type="match status" value="1"/>
</dbReference>
<feature type="region of interest" description="Actin-binding" evidence="8">
    <location>
        <begin position="696"/>
        <end position="718"/>
    </location>
</feature>
<feature type="domain" description="Myosin N-terminal SH3-like" evidence="13">
    <location>
        <begin position="52"/>
        <end position="103"/>
    </location>
</feature>
<dbReference type="InterPro" id="IPR001609">
    <property type="entry name" value="Myosin_head_motor_dom-like"/>
</dbReference>
<dbReference type="SMART" id="SM01132">
    <property type="entry name" value="DIL"/>
    <property type="match status" value="1"/>
</dbReference>
<dbReference type="GeneID" id="14868184"/>
<dbReference type="PROSITE" id="PS51456">
    <property type="entry name" value="MYOSIN_MOTOR"/>
    <property type="match status" value="1"/>
</dbReference>
<dbReference type="InterPro" id="IPR000048">
    <property type="entry name" value="IQ_motif_EF-hand-BS"/>
</dbReference>
<dbReference type="STRING" id="1054147.F4Q754"/>
<feature type="region of interest" description="Disordered" evidence="9">
    <location>
        <begin position="657"/>
        <end position="680"/>
    </location>
</feature>
<evidence type="ECO:0000256" key="1">
    <source>
        <dbReference type="ARBA" id="ARBA00022737"/>
    </source>
</evidence>
<dbReference type="Gene3D" id="1.10.10.820">
    <property type="match status" value="1"/>
</dbReference>
<dbReference type="PROSITE" id="PS51844">
    <property type="entry name" value="SH3_LIKE"/>
    <property type="match status" value="1"/>
</dbReference>
<dbReference type="InterPro" id="IPR027417">
    <property type="entry name" value="P-loop_NTPase"/>
</dbReference>
<feature type="domain" description="Dilute" evidence="11">
    <location>
        <begin position="1358"/>
        <end position="1619"/>
    </location>
</feature>
<dbReference type="SUPFAM" id="SSF52540">
    <property type="entry name" value="P-loop containing nucleoside triphosphate hydrolases"/>
    <property type="match status" value="1"/>
</dbReference>
<keyword evidence="5 8" id="KW-0518">Myosin</keyword>
<evidence type="ECO:0000259" key="11">
    <source>
        <dbReference type="PROSITE" id="PS51126"/>
    </source>
</evidence>
<dbReference type="CDD" id="cd00124">
    <property type="entry name" value="MYSc"/>
    <property type="match status" value="1"/>
</dbReference>
<gene>
    <name evidence="14" type="primary">myoH</name>
    <name evidence="14" type="ORF">DFA_09266</name>
</gene>
<dbReference type="InterPro" id="IPR004009">
    <property type="entry name" value="SH3_Myosin"/>
</dbReference>
<comment type="similarity">
    <text evidence="8">Belongs to the TRAFAC class myosin-kinesin ATPase superfamily. Myosin family.</text>
</comment>
<dbReference type="Gene3D" id="1.20.58.530">
    <property type="match status" value="1"/>
</dbReference>
<accession>F4Q754</accession>
<dbReference type="SMART" id="SM00242">
    <property type="entry name" value="MYSc"/>
    <property type="match status" value="1"/>
</dbReference>
<dbReference type="GO" id="GO:0000146">
    <property type="term" value="F:microfilament motor activity"/>
    <property type="evidence" value="ECO:0007669"/>
    <property type="project" value="TreeGrafter"/>
</dbReference>
<dbReference type="Pfam" id="PF00612">
    <property type="entry name" value="IQ"/>
    <property type="match status" value="1"/>
</dbReference>
<dbReference type="RefSeq" id="XP_004354620.1">
    <property type="nucleotide sequence ID" value="XM_004354568.1"/>
</dbReference>
<keyword evidence="4" id="KW-0175">Coiled coil</keyword>
<evidence type="ECO:0000256" key="9">
    <source>
        <dbReference type="SAM" id="MobiDB-lite"/>
    </source>
</evidence>
<keyword evidence="10" id="KW-0732">Signal</keyword>
<proteinExistence type="inferred from homology"/>